<dbReference type="Pfam" id="PF04752">
    <property type="entry name" value="ChaC"/>
    <property type="match status" value="1"/>
</dbReference>
<name>A0A238XBQ4_9RHOB</name>
<dbReference type="Gene3D" id="3.10.490.10">
    <property type="entry name" value="Gamma-glutamyl cyclotransferase-like"/>
    <property type="match status" value="1"/>
</dbReference>
<dbReference type="InterPro" id="IPR013024">
    <property type="entry name" value="GGCT-like"/>
</dbReference>
<dbReference type="EMBL" id="FZNM01000009">
    <property type="protein sequence ID" value="SNR55991.1"/>
    <property type="molecule type" value="Genomic_DNA"/>
</dbReference>
<accession>A0A238XBQ4</accession>
<evidence type="ECO:0000313" key="3">
    <source>
        <dbReference type="EMBL" id="SNR55991.1"/>
    </source>
</evidence>
<dbReference type="InterPro" id="IPR036568">
    <property type="entry name" value="GGCT-like_sf"/>
</dbReference>
<sequence length="191" mass="21286">MGGIRQMRRIDWVFGYGSLIWDPGFVPAESSRAWVTGYGRTFCLRSVQHRGTAARPGLVLGLDESDGAECGGLALRIADRDHDEVLAYLRARELVTDAYREAILPMRLEDGRRVEALAYVMRRDHVQYAGGLDLAEQARIIAQAHGGWGPNAEYLFNTAAHLTRIGLADDLLDHLSDQVRKLLESDKNRPA</sequence>
<organism evidence="3 4">
    <name type="scientific">Paracoccus sediminis</name>
    <dbReference type="NCBI Taxonomy" id="1214787"/>
    <lineage>
        <taxon>Bacteria</taxon>
        <taxon>Pseudomonadati</taxon>
        <taxon>Pseudomonadota</taxon>
        <taxon>Alphaproteobacteria</taxon>
        <taxon>Rhodobacterales</taxon>
        <taxon>Paracoccaceae</taxon>
        <taxon>Paracoccus</taxon>
    </lineage>
</organism>
<dbReference type="AlphaFoldDB" id="A0A238XBQ4"/>
<dbReference type="PANTHER" id="PTHR12192">
    <property type="entry name" value="CATION TRANSPORT PROTEIN CHAC-RELATED"/>
    <property type="match status" value="1"/>
</dbReference>
<dbReference type="CDD" id="cd06661">
    <property type="entry name" value="GGCT_like"/>
    <property type="match status" value="1"/>
</dbReference>
<dbReference type="SUPFAM" id="SSF110857">
    <property type="entry name" value="Gamma-glutamyl cyclotransferase-like"/>
    <property type="match status" value="1"/>
</dbReference>
<reference evidence="4" key="1">
    <citation type="submission" date="2017-06" db="EMBL/GenBank/DDBJ databases">
        <authorList>
            <person name="Varghese N."/>
            <person name="Submissions S."/>
        </authorList>
    </citation>
    <scope>NUCLEOTIDE SEQUENCE [LARGE SCALE GENOMIC DNA]</scope>
    <source>
        <strain evidence="4">DSM 26170</strain>
    </source>
</reference>
<dbReference type="PANTHER" id="PTHR12192:SF2">
    <property type="entry name" value="GLUTATHIONE-SPECIFIC GAMMA-GLUTAMYLCYCLOTRANSFERASE 2"/>
    <property type="match status" value="1"/>
</dbReference>
<dbReference type="GO" id="GO:0061928">
    <property type="term" value="F:glutathione specific gamma-glutamylcyclotransferase activity"/>
    <property type="evidence" value="ECO:0007669"/>
    <property type="project" value="UniProtKB-EC"/>
</dbReference>
<dbReference type="EC" id="4.3.2.7" evidence="1"/>
<dbReference type="Proteomes" id="UP000198409">
    <property type="component" value="Unassembled WGS sequence"/>
</dbReference>
<keyword evidence="2" id="KW-0456">Lyase</keyword>
<gene>
    <name evidence="3" type="ORF">SAMN06265378_10921</name>
</gene>
<evidence type="ECO:0000313" key="4">
    <source>
        <dbReference type="Proteomes" id="UP000198409"/>
    </source>
</evidence>
<dbReference type="InterPro" id="IPR006840">
    <property type="entry name" value="ChaC"/>
</dbReference>
<evidence type="ECO:0000256" key="2">
    <source>
        <dbReference type="ARBA" id="ARBA00023239"/>
    </source>
</evidence>
<protein>
    <recommendedName>
        <fullName evidence="1">glutathione-specific gamma-glutamylcyclotransferase</fullName>
        <ecNumber evidence="1">4.3.2.7</ecNumber>
    </recommendedName>
</protein>
<dbReference type="GO" id="GO:0006751">
    <property type="term" value="P:glutathione catabolic process"/>
    <property type="evidence" value="ECO:0007669"/>
    <property type="project" value="InterPro"/>
</dbReference>
<evidence type="ECO:0000256" key="1">
    <source>
        <dbReference type="ARBA" id="ARBA00012344"/>
    </source>
</evidence>
<dbReference type="GO" id="GO:0005737">
    <property type="term" value="C:cytoplasm"/>
    <property type="evidence" value="ECO:0007669"/>
    <property type="project" value="TreeGrafter"/>
</dbReference>
<proteinExistence type="predicted"/>